<accession>A0A8S4RR60</accession>
<dbReference type="GO" id="GO:0005763">
    <property type="term" value="C:mitochondrial small ribosomal subunit"/>
    <property type="evidence" value="ECO:0007669"/>
    <property type="project" value="TreeGrafter"/>
</dbReference>
<dbReference type="EMBL" id="CAKXAJ010025483">
    <property type="protein sequence ID" value="CAH2240217.1"/>
    <property type="molecule type" value="Genomic_DNA"/>
</dbReference>
<dbReference type="OrthoDB" id="10052321at2759"/>
<dbReference type="PANTHER" id="PTHR13071">
    <property type="entry name" value="MITOCHONDRIAL 28S RIBOSOMAL PROTEIN S22"/>
    <property type="match status" value="1"/>
</dbReference>
<name>A0A8S4RR60_9NEOP</name>
<evidence type="ECO:0000313" key="2">
    <source>
        <dbReference type="Proteomes" id="UP000838756"/>
    </source>
</evidence>
<protein>
    <submittedName>
        <fullName evidence="1">Jg1778 protein</fullName>
    </submittedName>
</protein>
<dbReference type="PANTHER" id="PTHR13071:SF4">
    <property type="entry name" value="SMALL RIBOSOMAL SUBUNIT PROTEIN MS22"/>
    <property type="match status" value="1"/>
</dbReference>
<proteinExistence type="predicted"/>
<reference evidence="1" key="1">
    <citation type="submission" date="2022-03" db="EMBL/GenBank/DDBJ databases">
        <authorList>
            <person name="Lindestad O."/>
        </authorList>
    </citation>
    <scope>NUCLEOTIDE SEQUENCE</scope>
</reference>
<dbReference type="GO" id="GO:0003735">
    <property type="term" value="F:structural constituent of ribosome"/>
    <property type="evidence" value="ECO:0007669"/>
    <property type="project" value="TreeGrafter"/>
</dbReference>
<dbReference type="Pfam" id="PF10245">
    <property type="entry name" value="MRP-S22"/>
    <property type="match status" value="2"/>
</dbReference>
<sequence>MSILKIVRNNAKSVLLRCNEPHILLISSRKLSIVPSIYDGEDPAPKFFSSGIQVLLKRLTRPDFAKIFRKRNNTNVSVLRTPKYKFVTDEELHIEKMKANKSADRLLQMPPVVKVHTPIDDVLSRDPALTEFDSARYLFTDISFGVDNEHRMIVEREPDGTLRSCDHEVRKRLNQIYFPMQGRKIREPLIFENEEKFYSLLERQKYEYVLDRTCVQYEPDEPTYHKLTSITYQHVDLNSLYDLLRSTRHFGPLAFYLTWHKCADSLMLELLQGGAIREAVLLLALRQAVHSDLNNGEESTTLVSQIYFPMQGRKIREPLIFENEEKFYSLLERQKYEYVLDRTCVQYEPDEPTYHKLTSITYQHVDLNSLYDLLRSTRHFGPLAFYLTWHKCADSLMLELLQGGAIREAVLLLALRQAVHSDLNNGEESTTLVSQILPTPVQLTKHEKLSEEDIQLDTKCIECVEKYINTNSAMKSQQGLALQGFREYYQQLVELNRGLKKAHGSA</sequence>
<evidence type="ECO:0000313" key="1">
    <source>
        <dbReference type="EMBL" id="CAH2240217.1"/>
    </source>
</evidence>
<keyword evidence="2" id="KW-1185">Reference proteome</keyword>
<organism evidence="1 2">
    <name type="scientific">Pararge aegeria aegeria</name>
    <dbReference type="NCBI Taxonomy" id="348720"/>
    <lineage>
        <taxon>Eukaryota</taxon>
        <taxon>Metazoa</taxon>
        <taxon>Ecdysozoa</taxon>
        <taxon>Arthropoda</taxon>
        <taxon>Hexapoda</taxon>
        <taxon>Insecta</taxon>
        <taxon>Pterygota</taxon>
        <taxon>Neoptera</taxon>
        <taxon>Endopterygota</taxon>
        <taxon>Lepidoptera</taxon>
        <taxon>Glossata</taxon>
        <taxon>Ditrysia</taxon>
        <taxon>Papilionoidea</taxon>
        <taxon>Nymphalidae</taxon>
        <taxon>Satyrinae</taxon>
        <taxon>Satyrini</taxon>
        <taxon>Parargina</taxon>
        <taxon>Pararge</taxon>
    </lineage>
</organism>
<comment type="caution">
    <text evidence="1">The sequence shown here is derived from an EMBL/GenBank/DDBJ whole genome shotgun (WGS) entry which is preliminary data.</text>
</comment>
<dbReference type="InterPro" id="IPR019374">
    <property type="entry name" value="Ribosomal_mS22"/>
</dbReference>
<dbReference type="Proteomes" id="UP000838756">
    <property type="component" value="Unassembled WGS sequence"/>
</dbReference>
<gene>
    <name evidence="1" type="primary">jg1778</name>
    <name evidence="1" type="ORF">PAEG_LOCUS16821</name>
</gene>
<dbReference type="AlphaFoldDB" id="A0A8S4RR60"/>